<keyword evidence="5" id="KW-1185">Reference proteome</keyword>
<accession>V3YZI3</accession>
<dbReference type="AlphaFoldDB" id="V3YZI3"/>
<organism evidence="4 5">
    <name type="scientific">Lottia gigantea</name>
    <name type="common">Giant owl limpet</name>
    <dbReference type="NCBI Taxonomy" id="225164"/>
    <lineage>
        <taxon>Eukaryota</taxon>
        <taxon>Metazoa</taxon>
        <taxon>Spiralia</taxon>
        <taxon>Lophotrochozoa</taxon>
        <taxon>Mollusca</taxon>
        <taxon>Gastropoda</taxon>
        <taxon>Patellogastropoda</taxon>
        <taxon>Lottioidea</taxon>
        <taxon>Lottiidae</taxon>
        <taxon>Lottia</taxon>
    </lineage>
</organism>
<feature type="domain" description="SOCS box" evidence="3">
    <location>
        <begin position="321"/>
        <end position="362"/>
    </location>
</feature>
<dbReference type="GeneID" id="20241054"/>
<protein>
    <recommendedName>
        <fullName evidence="3">SOCS box domain-containing protein</fullName>
    </recommendedName>
</protein>
<dbReference type="CTD" id="20241054"/>
<dbReference type="InterPro" id="IPR001496">
    <property type="entry name" value="SOCS_box"/>
</dbReference>
<dbReference type="KEGG" id="lgi:LOTGIDRAFT_169075"/>
<name>V3YZI3_LOTGI</name>
<dbReference type="HOGENOM" id="CLU_763510_0_0_1"/>
<dbReference type="SMART" id="SM00969">
    <property type="entry name" value="SOCS_box"/>
    <property type="match status" value="1"/>
</dbReference>
<keyword evidence="1" id="KW-0833">Ubl conjugation pathway</keyword>
<evidence type="ECO:0000313" key="4">
    <source>
        <dbReference type="EMBL" id="ESO83608.1"/>
    </source>
</evidence>
<dbReference type="Pfam" id="PF07525">
    <property type="entry name" value="SOCS_box"/>
    <property type="match status" value="1"/>
</dbReference>
<keyword evidence="2" id="KW-0040">ANK repeat</keyword>
<evidence type="ECO:0000256" key="2">
    <source>
        <dbReference type="ARBA" id="ARBA00023043"/>
    </source>
</evidence>
<gene>
    <name evidence="4" type="ORF">LOTGIDRAFT_169075</name>
</gene>
<evidence type="ECO:0000256" key="1">
    <source>
        <dbReference type="ARBA" id="ARBA00022786"/>
    </source>
</evidence>
<dbReference type="OrthoDB" id="6056813at2759"/>
<dbReference type="OMA" id="DIMAYTR"/>
<dbReference type="Proteomes" id="UP000030746">
    <property type="component" value="Unassembled WGS sequence"/>
</dbReference>
<dbReference type="PANTHER" id="PTHR20966:SF2">
    <property type="entry name" value="ANKYRIN REPEAT AND SOCS BOX PROTEIN 17"/>
    <property type="match status" value="1"/>
</dbReference>
<dbReference type="GO" id="GO:0035556">
    <property type="term" value="P:intracellular signal transduction"/>
    <property type="evidence" value="ECO:0007669"/>
    <property type="project" value="InterPro"/>
</dbReference>
<dbReference type="InterPro" id="IPR039147">
    <property type="entry name" value="ASB17"/>
</dbReference>
<evidence type="ECO:0000313" key="5">
    <source>
        <dbReference type="Proteomes" id="UP000030746"/>
    </source>
</evidence>
<evidence type="ECO:0000259" key="3">
    <source>
        <dbReference type="SMART" id="SM00969"/>
    </source>
</evidence>
<dbReference type="PANTHER" id="PTHR20966">
    <property type="entry name" value="ANKYRIN REPEAT AND SOCS BOX PROTEIN 17"/>
    <property type="match status" value="1"/>
</dbReference>
<dbReference type="InterPro" id="IPR036036">
    <property type="entry name" value="SOCS_box-like_dom_sf"/>
</dbReference>
<dbReference type="RefSeq" id="XP_009065640.1">
    <property type="nucleotide sequence ID" value="XM_009067392.1"/>
</dbReference>
<proteinExistence type="predicted"/>
<sequence length="363" mass="41158">MQRISAYLKLRKNVFEGLRRQTKVKFGSCEELCEHIGDGLCDMIDNGTVTLQQAIEDSIQFSIVNAKDSESRYFSWLTLHMTLGLCFKYRVDDKGLVRDILVTLLPFSHGVDYGIYLRDLLEGFRQPSVSSVINLSQTSTSLSMDKSMYFLKYSAGMSINLRDEQIRKSLFDGTGRAVWAELLDREKCQFLDLPIAHAHLQPMMIHQPLTASLQVSSLLLAIMNIKPEVVLMLLRHGASAEGPPLRYLLRTLGTINIFPGGATKYSAPIVMLADCLNYCLRTLCYVHFKTEMETIGNKAAHAYYVKSDVCNFVPKWTMGGVAPLKHMARCWIRLRLIENDQLQDGIENLEIPSTLQKYLDLQC</sequence>
<dbReference type="SUPFAM" id="SSF158235">
    <property type="entry name" value="SOCS box-like"/>
    <property type="match status" value="1"/>
</dbReference>
<dbReference type="EMBL" id="KB203629">
    <property type="protein sequence ID" value="ESO83608.1"/>
    <property type="molecule type" value="Genomic_DNA"/>
</dbReference>
<reference evidence="4 5" key="1">
    <citation type="journal article" date="2013" name="Nature">
        <title>Insights into bilaterian evolution from three spiralian genomes.</title>
        <authorList>
            <person name="Simakov O."/>
            <person name="Marletaz F."/>
            <person name="Cho S.J."/>
            <person name="Edsinger-Gonzales E."/>
            <person name="Havlak P."/>
            <person name="Hellsten U."/>
            <person name="Kuo D.H."/>
            <person name="Larsson T."/>
            <person name="Lv J."/>
            <person name="Arendt D."/>
            <person name="Savage R."/>
            <person name="Osoegawa K."/>
            <person name="de Jong P."/>
            <person name="Grimwood J."/>
            <person name="Chapman J.A."/>
            <person name="Shapiro H."/>
            <person name="Aerts A."/>
            <person name="Otillar R.P."/>
            <person name="Terry A.Y."/>
            <person name="Boore J.L."/>
            <person name="Grigoriev I.V."/>
            <person name="Lindberg D.R."/>
            <person name="Seaver E.C."/>
            <person name="Weisblat D.A."/>
            <person name="Putnam N.H."/>
            <person name="Rokhsar D.S."/>
        </authorList>
    </citation>
    <scope>NUCLEOTIDE SEQUENCE [LARGE SCALE GENOMIC DNA]</scope>
</reference>